<comment type="caution">
    <text evidence="1">The sequence shown here is derived from an EMBL/GenBank/DDBJ whole genome shotgun (WGS) entry which is preliminary data.</text>
</comment>
<dbReference type="Proteomes" id="UP000257109">
    <property type="component" value="Unassembled WGS sequence"/>
</dbReference>
<protein>
    <submittedName>
        <fullName evidence="1">Uncharacterized protein</fullName>
    </submittedName>
</protein>
<sequence length="156" mass="18259">MYYRNNFARVLKPLNQIEVCGIISQFTPPRMLQRNGVLRKEESDLVGHGLIHDESFKPFTLFLGHALLIETFTLNYVPSKAGIQKKPRDTISIILLRTNYLLQGLDGALHIDQNEPMTYQEVVIGLEFEKWHEVKRSKIESMYTNQEWTLVELRKR</sequence>
<reference evidence="1" key="1">
    <citation type="submission" date="2018-05" db="EMBL/GenBank/DDBJ databases">
        <title>Draft genome of Mucuna pruriens seed.</title>
        <authorList>
            <person name="Nnadi N.E."/>
            <person name="Vos R."/>
            <person name="Hasami M.H."/>
            <person name="Devisetty U.K."/>
            <person name="Aguiy J.C."/>
        </authorList>
    </citation>
    <scope>NUCLEOTIDE SEQUENCE [LARGE SCALE GENOMIC DNA]</scope>
    <source>
        <strain evidence="1">JCA_2017</strain>
    </source>
</reference>
<organism evidence="1 2">
    <name type="scientific">Mucuna pruriens</name>
    <name type="common">Velvet bean</name>
    <name type="synonym">Dolichos pruriens</name>
    <dbReference type="NCBI Taxonomy" id="157652"/>
    <lineage>
        <taxon>Eukaryota</taxon>
        <taxon>Viridiplantae</taxon>
        <taxon>Streptophyta</taxon>
        <taxon>Embryophyta</taxon>
        <taxon>Tracheophyta</taxon>
        <taxon>Spermatophyta</taxon>
        <taxon>Magnoliopsida</taxon>
        <taxon>eudicotyledons</taxon>
        <taxon>Gunneridae</taxon>
        <taxon>Pentapetalae</taxon>
        <taxon>rosids</taxon>
        <taxon>fabids</taxon>
        <taxon>Fabales</taxon>
        <taxon>Fabaceae</taxon>
        <taxon>Papilionoideae</taxon>
        <taxon>50 kb inversion clade</taxon>
        <taxon>NPAAA clade</taxon>
        <taxon>indigoferoid/millettioid clade</taxon>
        <taxon>Phaseoleae</taxon>
        <taxon>Mucuna</taxon>
    </lineage>
</organism>
<feature type="non-terminal residue" evidence="1">
    <location>
        <position position="1"/>
    </location>
</feature>
<gene>
    <name evidence="1" type="ORF">CR513_49057</name>
</gene>
<dbReference type="AlphaFoldDB" id="A0A371F007"/>
<evidence type="ECO:0000313" key="2">
    <source>
        <dbReference type="Proteomes" id="UP000257109"/>
    </source>
</evidence>
<proteinExistence type="predicted"/>
<dbReference type="EMBL" id="QJKJ01011273">
    <property type="protein sequence ID" value="RDX71584.1"/>
    <property type="molecule type" value="Genomic_DNA"/>
</dbReference>
<keyword evidence="2" id="KW-1185">Reference proteome</keyword>
<name>A0A371F007_MUCPR</name>
<accession>A0A371F007</accession>
<evidence type="ECO:0000313" key="1">
    <source>
        <dbReference type="EMBL" id="RDX71584.1"/>
    </source>
</evidence>